<protein>
    <submittedName>
        <fullName evidence="3">PsiF family protein</fullName>
    </submittedName>
</protein>
<dbReference type="InterPro" id="IPR011690">
    <property type="entry name" value="P_starv_induced_PsiF"/>
</dbReference>
<dbReference type="EMBL" id="JBHSOG010000049">
    <property type="protein sequence ID" value="MFC5770230.1"/>
    <property type="molecule type" value="Genomic_DNA"/>
</dbReference>
<comment type="caution">
    <text evidence="3">The sequence shown here is derived from an EMBL/GenBank/DDBJ whole genome shotgun (WGS) entry which is preliminary data.</text>
</comment>
<organism evidence="3 4">
    <name type="scientific">Thauera sinica</name>
    <dbReference type="NCBI Taxonomy" id="2665146"/>
    <lineage>
        <taxon>Bacteria</taxon>
        <taxon>Pseudomonadati</taxon>
        <taxon>Pseudomonadota</taxon>
        <taxon>Betaproteobacteria</taxon>
        <taxon>Rhodocyclales</taxon>
        <taxon>Zoogloeaceae</taxon>
        <taxon>Thauera</taxon>
    </lineage>
</organism>
<dbReference type="RefSeq" id="WP_096450135.1">
    <property type="nucleotide sequence ID" value="NZ_JBHSOG010000049.1"/>
</dbReference>
<feature type="chain" id="PRO_5045338633" evidence="2">
    <location>
        <begin position="25"/>
        <end position="128"/>
    </location>
</feature>
<reference evidence="4" key="1">
    <citation type="journal article" date="2019" name="Int. J. Syst. Evol. Microbiol.">
        <title>The Global Catalogue of Microorganisms (GCM) 10K type strain sequencing project: providing services to taxonomists for standard genome sequencing and annotation.</title>
        <authorList>
            <consortium name="The Broad Institute Genomics Platform"/>
            <consortium name="The Broad Institute Genome Sequencing Center for Infectious Disease"/>
            <person name="Wu L."/>
            <person name="Ma J."/>
        </authorList>
    </citation>
    <scope>NUCLEOTIDE SEQUENCE [LARGE SCALE GENOMIC DNA]</scope>
    <source>
        <strain evidence="4">SHR3</strain>
    </source>
</reference>
<keyword evidence="2" id="KW-0732">Signal</keyword>
<dbReference type="Pfam" id="PF07769">
    <property type="entry name" value="PsiF_repeat"/>
    <property type="match status" value="2"/>
</dbReference>
<evidence type="ECO:0000313" key="4">
    <source>
        <dbReference type="Proteomes" id="UP001595974"/>
    </source>
</evidence>
<proteinExistence type="predicted"/>
<accession>A0ABW1ASU6</accession>
<evidence type="ECO:0000313" key="3">
    <source>
        <dbReference type="EMBL" id="MFC5770230.1"/>
    </source>
</evidence>
<feature type="compositionally biased region" description="Low complexity" evidence="1">
    <location>
        <begin position="63"/>
        <end position="94"/>
    </location>
</feature>
<keyword evidence="4" id="KW-1185">Reference proteome</keyword>
<feature type="signal peptide" evidence="2">
    <location>
        <begin position="1"/>
        <end position="24"/>
    </location>
</feature>
<feature type="region of interest" description="Disordered" evidence="1">
    <location>
        <begin position="60"/>
        <end position="114"/>
    </location>
</feature>
<evidence type="ECO:0000256" key="2">
    <source>
        <dbReference type="SAM" id="SignalP"/>
    </source>
</evidence>
<gene>
    <name evidence="3" type="ORF">ACFPTN_12680</name>
</gene>
<name>A0ABW1ASU6_9RHOO</name>
<dbReference type="Proteomes" id="UP001595974">
    <property type="component" value="Unassembled WGS sequence"/>
</dbReference>
<evidence type="ECO:0000256" key="1">
    <source>
        <dbReference type="SAM" id="MobiDB-lite"/>
    </source>
</evidence>
<sequence>MKKLISALAATCALAVLAPADALAGPQQERMKRCSQEAREQALKGDARRQFMSTCLRGKHEQAGAGEVPASAAAGGKAAKAGAGGQADSDAPSGRAGAAKRKACNQAATEQSLSGAKRKTFIAECLSA</sequence>